<evidence type="ECO:0000259" key="6">
    <source>
        <dbReference type="PROSITE" id="PS00703"/>
    </source>
</evidence>
<dbReference type="CDD" id="cd00615">
    <property type="entry name" value="Orn_deC_like"/>
    <property type="match status" value="1"/>
</dbReference>
<dbReference type="EMBL" id="JAHZIK010000556">
    <property type="protein sequence ID" value="MBW7456356.1"/>
    <property type="molecule type" value="Genomic_DNA"/>
</dbReference>
<protein>
    <submittedName>
        <fullName evidence="7">Aminotransferase class I/II-fold pyridoxal phosphate-dependent enzyme</fullName>
    </submittedName>
</protein>
<dbReference type="SUPFAM" id="SSF55904">
    <property type="entry name" value="Ornithine decarboxylase C-terminal domain"/>
    <property type="match status" value="1"/>
</dbReference>
<dbReference type="PANTHER" id="PTHR43277:SF4">
    <property type="entry name" value="ARGININE DECARBOXYLASE"/>
    <property type="match status" value="1"/>
</dbReference>
<dbReference type="InterPro" id="IPR052357">
    <property type="entry name" value="Orn_Lys_Arg_decarboxylase-I"/>
</dbReference>
<organism evidence="7 8">
    <name type="scientific">Paenibacillus sepulcri</name>
    <dbReference type="NCBI Taxonomy" id="359917"/>
    <lineage>
        <taxon>Bacteria</taxon>
        <taxon>Bacillati</taxon>
        <taxon>Bacillota</taxon>
        <taxon>Bacilli</taxon>
        <taxon>Bacillales</taxon>
        <taxon>Paenibacillaceae</taxon>
        <taxon>Paenibacillus</taxon>
    </lineage>
</organism>
<dbReference type="InterPro" id="IPR008286">
    <property type="entry name" value="Prn/Lys/Arg_de-COase_C"/>
</dbReference>
<dbReference type="Pfam" id="PF03711">
    <property type="entry name" value="OKR_DC_1_C"/>
    <property type="match status" value="1"/>
</dbReference>
<comment type="similarity">
    <text evidence="2">Belongs to the Orn/Lys/Arg decarboxylase class-I family.</text>
</comment>
<comment type="cofactor">
    <cofactor evidence="1">
        <name>pyridoxal 5'-phosphate</name>
        <dbReference type="ChEBI" id="CHEBI:597326"/>
    </cofactor>
</comment>
<evidence type="ECO:0000256" key="4">
    <source>
        <dbReference type="ARBA" id="ARBA00022898"/>
    </source>
</evidence>
<gene>
    <name evidence="7" type="ORF">K0U00_20175</name>
</gene>
<evidence type="ECO:0000256" key="1">
    <source>
        <dbReference type="ARBA" id="ARBA00001933"/>
    </source>
</evidence>
<evidence type="ECO:0000313" key="7">
    <source>
        <dbReference type="EMBL" id="MBW7456356.1"/>
    </source>
</evidence>
<keyword evidence="8" id="KW-1185">Reference proteome</keyword>
<keyword evidence="7" id="KW-0032">Aminotransferase</keyword>
<accession>A0ABS7C628</accession>
<dbReference type="SUPFAM" id="SSF53383">
    <property type="entry name" value="PLP-dependent transferases"/>
    <property type="match status" value="1"/>
</dbReference>
<dbReference type="Gene3D" id="3.90.100.10">
    <property type="entry name" value="Orn/Lys/Arg decarboxylase, C-terminal domain"/>
    <property type="match status" value="1"/>
</dbReference>
<reference evidence="7 8" key="1">
    <citation type="submission" date="2021-07" db="EMBL/GenBank/DDBJ databases">
        <title>Paenibacillus radiodurans sp. nov., isolated from the southeastern edge of Tengger Desert.</title>
        <authorList>
            <person name="Zhang G."/>
        </authorList>
    </citation>
    <scope>NUCLEOTIDE SEQUENCE [LARGE SCALE GENOMIC DNA]</scope>
    <source>
        <strain evidence="7 8">CCM 7311</strain>
    </source>
</reference>
<dbReference type="InterPro" id="IPR036633">
    <property type="entry name" value="Prn/Lys/Arg_de-COase_C_sf"/>
</dbReference>
<sequence length="489" mass="53645">MNHTRTPLFSALRSHAAQNPVQFHIPGHKKGLGSDPEFRAFIGDNALSIDLINIAPLDDLHQPTGVIEEAQILAADAFGADYTFFSVQGTSGAIMTMILSVCAPGDKIIVPRNVHKSIMSAIIFAGARPVFISPARDANLGIDHGITTSAVKRALERHPDSKAVLVINPTYYGICADLQEIVELVHRYDIPVLVDEAHGVLIHFNEKLPMSAMQAGADMAATSVHKLGGSMTQSSVLNVRKGRINPQRVQTIISMLTTTSTSYILLASLDTSRRHLALNGHEIAEKAVGLAQFAREEINRMDGLYCLGSEILGGEATFDYDPTKLTIHVRHLGITGYETENWLREHYNLEVELSDMYNILALVTPGDTQESIDILITALRDLAQSHYQLNEAKELVVKIPEIPQLSLTPRDAFYAQTEVIPFKESAGRIIAEFIYVYPPGIPILLPGEVISQPNIDYIIDHVEVGLPVKGPEDRSIEFVKVIVEETAIS</sequence>
<dbReference type="GO" id="GO:0008483">
    <property type="term" value="F:transaminase activity"/>
    <property type="evidence" value="ECO:0007669"/>
    <property type="project" value="UniProtKB-KW"/>
</dbReference>
<dbReference type="Pfam" id="PF01276">
    <property type="entry name" value="OKR_DC_1"/>
    <property type="match status" value="1"/>
</dbReference>
<keyword evidence="3" id="KW-0210">Decarboxylase</keyword>
<dbReference type="PROSITE" id="PS00703">
    <property type="entry name" value="OKR_DC_1"/>
    <property type="match status" value="1"/>
</dbReference>
<comment type="caution">
    <text evidence="7">The sequence shown here is derived from an EMBL/GenBank/DDBJ whole genome shotgun (WGS) entry which is preliminary data.</text>
</comment>
<dbReference type="InterPro" id="IPR015424">
    <property type="entry name" value="PyrdxlP-dep_Trfase"/>
</dbReference>
<evidence type="ECO:0000256" key="2">
    <source>
        <dbReference type="ARBA" id="ARBA00010671"/>
    </source>
</evidence>
<dbReference type="Proteomes" id="UP001519887">
    <property type="component" value="Unassembled WGS sequence"/>
</dbReference>
<keyword evidence="4" id="KW-0663">Pyridoxal phosphate</keyword>
<feature type="domain" description="Orn/Lys/Arg decarboxylases family 1 pyridoxal-P attachment site" evidence="6">
    <location>
        <begin position="221"/>
        <end position="235"/>
    </location>
</feature>
<proteinExistence type="inferred from homology"/>
<dbReference type="InterPro" id="IPR000310">
    <property type="entry name" value="Orn/Lys/Arg_deCO2ase_major_dom"/>
</dbReference>
<name>A0ABS7C628_9BACL</name>
<keyword evidence="7" id="KW-0808">Transferase</keyword>
<evidence type="ECO:0000256" key="5">
    <source>
        <dbReference type="ARBA" id="ARBA00023239"/>
    </source>
</evidence>
<dbReference type="Gene3D" id="3.40.640.10">
    <property type="entry name" value="Type I PLP-dependent aspartate aminotransferase-like (Major domain)"/>
    <property type="match status" value="1"/>
</dbReference>
<evidence type="ECO:0000313" key="8">
    <source>
        <dbReference type="Proteomes" id="UP001519887"/>
    </source>
</evidence>
<dbReference type="InterPro" id="IPR015421">
    <property type="entry name" value="PyrdxlP-dep_Trfase_major"/>
</dbReference>
<dbReference type="PANTHER" id="PTHR43277">
    <property type="entry name" value="ARGININE DECARBOXYLASE"/>
    <property type="match status" value="1"/>
</dbReference>
<keyword evidence="5" id="KW-0456">Lyase</keyword>
<dbReference type="RefSeq" id="WP_210042075.1">
    <property type="nucleotide sequence ID" value="NZ_JBHLVU010000073.1"/>
</dbReference>
<evidence type="ECO:0000256" key="3">
    <source>
        <dbReference type="ARBA" id="ARBA00022793"/>
    </source>
</evidence>